<evidence type="ECO:0000313" key="1">
    <source>
        <dbReference type="EMBL" id="MCC5464058.1"/>
    </source>
</evidence>
<sequence>MGIKNCSECGKLYVENPSGLCPECYAQEELYEHQIGEYLREHGKASVETIHNATGVKEKIILRMIKSGRLLVDGVSLISYPCDMCGVPIYEGRICAKCGSSFTKQVKEVWHDKDNYDSQRTGLRMYTKDEPKK</sequence>
<gene>
    <name evidence="1" type="ORF">LMF89_01620</name>
</gene>
<dbReference type="Proteomes" id="UP001165492">
    <property type="component" value="Unassembled WGS sequence"/>
</dbReference>
<comment type="caution">
    <text evidence="1">The sequence shown here is derived from an EMBL/GenBank/DDBJ whole genome shotgun (WGS) entry which is preliminary data.</text>
</comment>
<keyword evidence="1" id="KW-0969">Cilium</keyword>
<dbReference type="RefSeq" id="WP_229533582.1">
    <property type="nucleotide sequence ID" value="NZ_JAJHJB010000002.1"/>
</dbReference>
<proteinExistence type="predicted"/>
<organism evidence="1 2">
    <name type="scientific">Pelosinus baikalensis</name>
    <dbReference type="NCBI Taxonomy" id="2892015"/>
    <lineage>
        <taxon>Bacteria</taxon>
        <taxon>Bacillati</taxon>
        <taxon>Bacillota</taxon>
        <taxon>Negativicutes</taxon>
        <taxon>Selenomonadales</taxon>
        <taxon>Sporomusaceae</taxon>
        <taxon>Pelosinus</taxon>
    </lineage>
</organism>
<keyword evidence="1" id="KW-0966">Cell projection</keyword>
<name>A0ABS8HLL3_9FIRM</name>
<evidence type="ECO:0000313" key="2">
    <source>
        <dbReference type="Proteomes" id="UP001165492"/>
    </source>
</evidence>
<keyword evidence="1" id="KW-0282">Flagellum</keyword>
<keyword evidence="2" id="KW-1185">Reference proteome</keyword>
<accession>A0ABS8HLL3</accession>
<protein>
    <submittedName>
        <fullName evidence="1">Flagellar protein</fullName>
    </submittedName>
</protein>
<dbReference type="EMBL" id="JAJHJB010000002">
    <property type="protein sequence ID" value="MCC5464058.1"/>
    <property type="molecule type" value="Genomic_DNA"/>
</dbReference>
<reference evidence="1" key="1">
    <citation type="submission" date="2021-11" db="EMBL/GenBank/DDBJ databases">
        <title>Description of a new species Pelosinus isolated from the bottom sediments of Lake Baikal.</title>
        <authorList>
            <person name="Zakharyuk A."/>
        </authorList>
    </citation>
    <scope>NUCLEOTIDE SEQUENCE</scope>
    <source>
        <strain evidence="1">Bkl1</strain>
    </source>
</reference>